<organism evidence="2 3">
    <name type="scientific">Bosea spartocytisi</name>
    <dbReference type="NCBI Taxonomy" id="2773451"/>
    <lineage>
        <taxon>Bacteria</taxon>
        <taxon>Pseudomonadati</taxon>
        <taxon>Pseudomonadota</taxon>
        <taxon>Alphaproteobacteria</taxon>
        <taxon>Hyphomicrobiales</taxon>
        <taxon>Boseaceae</taxon>
        <taxon>Bosea</taxon>
    </lineage>
</organism>
<dbReference type="Pfam" id="PF09313">
    <property type="entry name" value="TehB-like"/>
    <property type="match status" value="1"/>
</dbReference>
<dbReference type="InterPro" id="IPR014710">
    <property type="entry name" value="RmlC-like_jellyroll"/>
</dbReference>
<reference evidence="2" key="1">
    <citation type="submission" date="2020-09" db="EMBL/GenBank/DDBJ databases">
        <title>Bosea spartocytisi sp. nov. a root nodule endophyte of Spartocytisus supranubius in the high mountain ecosystem fo the Teide National Park (Canary Islands, Spain).</title>
        <authorList>
            <person name="Pulido-Suarez L."/>
            <person name="Peix A."/>
            <person name="Igual J.M."/>
            <person name="Socas-Perez N."/>
            <person name="Velazquez E."/>
            <person name="Flores-Felix J.D."/>
            <person name="Leon-Barrios M."/>
        </authorList>
    </citation>
    <scope>NUCLEOTIDE SEQUENCE</scope>
    <source>
        <strain evidence="2">SSUT16</strain>
    </source>
</reference>
<dbReference type="AlphaFoldDB" id="A0A927EDM9"/>
<gene>
    <name evidence="2" type="ORF">IED13_24515</name>
</gene>
<dbReference type="InterPro" id="IPR015392">
    <property type="entry name" value="TehB/YeaR-like_dom"/>
</dbReference>
<evidence type="ECO:0000313" key="3">
    <source>
        <dbReference type="Proteomes" id="UP000619295"/>
    </source>
</evidence>
<sequence>MTAFGDARLPGNSIAYKRTPIFATDTVPVALLKAHSTKAGCWALIHVLEGELLYVVDDPRRPASRAMLKCGEPPGLVEPMILHRVEPGVGARFQVEFYRILDQSDANEKTKR</sequence>
<comment type="caution">
    <text evidence="2">The sequence shown here is derived from an EMBL/GenBank/DDBJ whole genome shotgun (WGS) entry which is preliminary data.</text>
</comment>
<dbReference type="RefSeq" id="WP_191125756.1">
    <property type="nucleotide sequence ID" value="NZ_JACXWY010000024.1"/>
</dbReference>
<dbReference type="EMBL" id="JACXWY010000024">
    <property type="protein sequence ID" value="MBD3848874.1"/>
    <property type="molecule type" value="Genomic_DNA"/>
</dbReference>
<evidence type="ECO:0000313" key="2">
    <source>
        <dbReference type="EMBL" id="MBD3848874.1"/>
    </source>
</evidence>
<protein>
    <submittedName>
        <fullName evidence="2">DUF1971 domain-containing protein</fullName>
    </submittedName>
</protein>
<evidence type="ECO:0000259" key="1">
    <source>
        <dbReference type="Pfam" id="PF09313"/>
    </source>
</evidence>
<dbReference type="SUPFAM" id="SSF51197">
    <property type="entry name" value="Clavaminate synthase-like"/>
    <property type="match status" value="1"/>
</dbReference>
<dbReference type="Gene3D" id="2.60.120.10">
    <property type="entry name" value="Jelly Rolls"/>
    <property type="match status" value="1"/>
</dbReference>
<keyword evidence="3" id="KW-1185">Reference proteome</keyword>
<name>A0A927EDM9_9HYPH</name>
<proteinExistence type="predicted"/>
<dbReference type="Proteomes" id="UP000619295">
    <property type="component" value="Unassembled WGS sequence"/>
</dbReference>
<feature type="domain" description="TehB/YeaR-like" evidence="1">
    <location>
        <begin position="17"/>
        <end position="95"/>
    </location>
</feature>
<accession>A0A927EDM9</accession>